<dbReference type="InterPro" id="IPR005318">
    <property type="entry name" value="OM_porin_bac"/>
</dbReference>
<evidence type="ECO:0000256" key="3">
    <source>
        <dbReference type="ARBA" id="ARBA00022729"/>
    </source>
</evidence>
<organism evidence="4 5">
    <name type="scientific">Pseudomonas fluorescens</name>
    <dbReference type="NCBI Taxonomy" id="294"/>
    <lineage>
        <taxon>Bacteria</taxon>
        <taxon>Pseudomonadati</taxon>
        <taxon>Pseudomonadota</taxon>
        <taxon>Gammaproteobacteria</taxon>
        <taxon>Pseudomonadales</taxon>
        <taxon>Pseudomonadaceae</taxon>
        <taxon>Pseudomonas</taxon>
    </lineage>
</organism>
<proteinExistence type="inferred from homology"/>
<dbReference type="EMBL" id="CABVII010000019">
    <property type="protein sequence ID" value="VVP24238.1"/>
    <property type="molecule type" value="Genomic_DNA"/>
</dbReference>
<accession>A0A5E7MHI9</accession>
<dbReference type="Gene3D" id="2.40.160.10">
    <property type="entry name" value="Porin"/>
    <property type="match status" value="1"/>
</dbReference>
<evidence type="ECO:0000256" key="1">
    <source>
        <dbReference type="ARBA" id="ARBA00009075"/>
    </source>
</evidence>
<gene>
    <name evidence="4" type="ORF">PS862_04016</name>
</gene>
<dbReference type="PANTHER" id="PTHR34596:SF2">
    <property type="entry name" value="CHITOPORIN"/>
    <property type="match status" value="1"/>
</dbReference>
<protein>
    <submittedName>
        <fullName evidence="4">Uncharacterized protein</fullName>
    </submittedName>
</protein>
<keyword evidence="3" id="KW-0732">Signal</keyword>
<reference evidence="4 5" key="1">
    <citation type="submission" date="2019-09" db="EMBL/GenBank/DDBJ databases">
        <authorList>
            <person name="Chandra G."/>
            <person name="Truman W A."/>
        </authorList>
    </citation>
    <scope>NUCLEOTIDE SEQUENCE [LARGE SCALE GENOMIC DNA]</scope>
    <source>
        <strain evidence="4">PS862</strain>
    </source>
</reference>
<sequence>MLSYGYDFAPLGVPGLTFMTRYLKGNDGKSDTHIKESERDTELAYESRVVHLKAWV</sequence>
<dbReference type="PANTHER" id="PTHR34596">
    <property type="entry name" value="CHITOPORIN"/>
    <property type="match status" value="1"/>
</dbReference>
<dbReference type="GO" id="GO:0016020">
    <property type="term" value="C:membrane"/>
    <property type="evidence" value="ECO:0007669"/>
    <property type="project" value="InterPro"/>
</dbReference>
<dbReference type="AlphaFoldDB" id="A0A5E7MHI9"/>
<name>A0A5E7MHI9_PSEFL</name>
<evidence type="ECO:0000256" key="2">
    <source>
        <dbReference type="ARBA" id="ARBA00022448"/>
    </source>
</evidence>
<evidence type="ECO:0000313" key="4">
    <source>
        <dbReference type="EMBL" id="VVP24238.1"/>
    </source>
</evidence>
<dbReference type="Proteomes" id="UP000385207">
    <property type="component" value="Unassembled WGS sequence"/>
</dbReference>
<comment type="similarity">
    <text evidence="1">Belongs to the outer membrane porin (Opr) (TC 1.B.25) family.</text>
</comment>
<keyword evidence="2" id="KW-0813">Transport</keyword>
<evidence type="ECO:0000313" key="5">
    <source>
        <dbReference type="Proteomes" id="UP000385207"/>
    </source>
</evidence>
<dbReference type="Pfam" id="PF03573">
    <property type="entry name" value="OprD"/>
    <property type="match status" value="1"/>
</dbReference>
<dbReference type="InterPro" id="IPR023614">
    <property type="entry name" value="Porin_dom_sf"/>
</dbReference>
<dbReference type="GO" id="GO:0015288">
    <property type="term" value="F:porin activity"/>
    <property type="evidence" value="ECO:0007669"/>
    <property type="project" value="TreeGrafter"/>
</dbReference>